<feature type="transmembrane region" description="Helical" evidence="1">
    <location>
        <begin position="6"/>
        <end position="24"/>
    </location>
</feature>
<gene>
    <name evidence="2" type="ORF">D9V34_07235</name>
</gene>
<keyword evidence="1" id="KW-0472">Membrane</keyword>
<reference evidence="2 3" key="1">
    <citation type="submission" date="2018-10" db="EMBL/GenBank/DDBJ databases">
        <authorList>
            <person name="Li J."/>
        </authorList>
    </citation>
    <scope>NUCLEOTIDE SEQUENCE [LARGE SCALE GENOMIC DNA]</scope>
    <source>
        <strain evidence="2 3">JCM 11654</strain>
    </source>
</reference>
<name>A0A3L7ARJ0_9MICO</name>
<feature type="transmembrane region" description="Helical" evidence="1">
    <location>
        <begin position="45"/>
        <end position="63"/>
    </location>
</feature>
<keyword evidence="1" id="KW-1133">Transmembrane helix</keyword>
<proteinExistence type="predicted"/>
<protein>
    <submittedName>
        <fullName evidence="2">Uncharacterized protein</fullName>
    </submittedName>
</protein>
<sequence>MDAVISWATGVGIVVFGIFFWRLLRTVYVDGQLDQAAISRVRSASILPAFSTVGLLILCVLSMEWFPSAISALVIAIIVIALGGAIWSMERGILAVRTSRR</sequence>
<feature type="transmembrane region" description="Helical" evidence="1">
    <location>
        <begin position="69"/>
        <end position="87"/>
    </location>
</feature>
<comment type="caution">
    <text evidence="2">The sequence shown here is derived from an EMBL/GenBank/DDBJ whole genome shotgun (WGS) entry which is preliminary data.</text>
</comment>
<dbReference type="AlphaFoldDB" id="A0A3L7ARJ0"/>
<keyword evidence="3" id="KW-1185">Reference proteome</keyword>
<evidence type="ECO:0000256" key="1">
    <source>
        <dbReference type="SAM" id="Phobius"/>
    </source>
</evidence>
<dbReference type="RefSeq" id="WP_121688164.1">
    <property type="nucleotide sequence ID" value="NZ_RCUY01000005.1"/>
</dbReference>
<organism evidence="2 3">
    <name type="scientific">Mycetocola lacteus</name>
    <dbReference type="NCBI Taxonomy" id="76637"/>
    <lineage>
        <taxon>Bacteria</taxon>
        <taxon>Bacillati</taxon>
        <taxon>Actinomycetota</taxon>
        <taxon>Actinomycetes</taxon>
        <taxon>Micrococcales</taxon>
        <taxon>Microbacteriaceae</taxon>
        <taxon>Mycetocola</taxon>
    </lineage>
</organism>
<keyword evidence="1" id="KW-0812">Transmembrane</keyword>
<accession>A0A3L7ARJ0</accession>
<evidence type="ECO:0000313" key="2">
    <source>
        <dbReference type="EMBL" id="RLP83027.1"/>
    </source>
</evidence>
<dbReference type="EMBL" id="RCUY01000005">
    <property type="protein sequence ID" value="RLP83027.1"/>
    <property type="molecule type" value="Genomic_DNA"/>
</dbReference>
<dbReference type="Proteomes" id="UP000269438">
    <property type="component" value="Unassembled WGS sequence"/>
</dbReference>
<evidence type="ECO:0000313" key="3">
    <source>
        <dbReference type="Proteomes" id="UP000269438"/>
    </source>
</evidence>